<dbReference type="InterPro" id="IPR000792">
    <property type="entry name" value="Tscrpt_reg_LuxR_C"/>
</dbReference>
<evidence type="ECO:0000256" key="3">
    <source>
        <dbReference type="ARBA" id="ARBA00023163"/>
    </source>
</evidence>
<evidence type="ECO:0000259" key="4">
    <source>
        <dbReference type="PROSITE" id="PS50043"/>
    </source>
</evidence>
<dbReference type="PANTHER" id="PTHR44688">
    <property type="entry name" value="DNA-BINDING TRANSCRIPTIONAL ACTIVATOR DEVR_DOSR"/>
    <property type="match status" value="1"/>
</dbReference>
<dbReference type="SMART" id="SM00421">
    <property type="entry name" value="HTH_LUXR"/>
    <property type="match status" value="1"/>
</dbReference>
<dbReference type="Pfam" id="PF00196">
    <property type="entry name" value="GerE"/>
    <property type="match status" value="1"/>
</dbReference>
<keyword evidence="2" id="KW-0238">DNA-binding</keyword>
<protein>
    <submittedName>
        <fullName evidence="5">LuxR C-terminal-related transcriptional regulator</fullName>
    </submittedName>
</protein>
<dbReference type="PRINTS" id="PR00038">
    <property type="entry name" value="HTHLUXR"/>
</dbReference>
<feature type="domain" description="HTH luxR-type" evidence="4">
    <location>
        <begin position="92"/>
        <end position="157"/>
    </location>
</feature>
<dbReference type="PROSITE" id="PS50043">
    <property type="entry name" value="HTH_LUXR_2"/>
    <property type="match status" value="1"/>
</dbReference>
<proteinExistence type="predicted"/>
<sequence>MPATLRTARRVRRPAAPVDGGRAAALRGRLRDLGQDAGTADRAVTACLVWLADLLVEIGEGLDDQRSAAALVDEAATVLASAPPQGRGARPPAALPEPLTERELTVLRALREEVSLRGIADNLFVSHNTVKSHARAVYRKLGAHSRTEALHRARERGLIQ</sequence>
<dbReference type="Gene3D" id="1.10.10.10">
    <property type="entry name" value="Winged helix-like DNA-binding domain superfamily/Winged helix DNA-binding domain"/>
    <property type="match status" value="1"/>
</dbReference>
<dbReference type="SUPFAM" id="SSF46894">
    <property type="entry name" value="C-terminal effector domain of the bipartite response regulators"/>
    <property type="match status" value="1"/>
</dbReference>
<dbReference type="CDD" id="cd06170">
    <property type="entry name" value="LuxR_C_like"/>
    <property type="match status" value="1"/>
</dbReference>
<name>A0ABU7WZV6_9ACTN</name>
<evidence type="ECO:0000313" key="6">
    <source>
        <dbReference type="Proteomes" id="UP001348265"/>
    </source>
</evidence>
<comment type="caution">
    <text evidence="5">The sequence shown here is derived from an EMBL/GenBank/DDBJ whole genome shotgun (WGS) entry which is preliminary data.</text>
</comment>
<dbReference type="PANTHER" id="PTHR44688:SF16">
    <property type="entry name" value="DNA-BINDING TRANSCRIPTIONAL ACTIVATOR DEVR_DOSR"/>
    <property type="match status" value="1"/>
</dbReference>
<dbReference type="RefSeq" id="WP_331788399.1">
    <property type="nucleotide sequence ID" value="NZ_JAVFKM010000014.1"/>
</dbReference>
<accession>A0ABU7WZV6</accession>
<dbReference type="InterPro" id="IPR036388">
    <property type="entry name" value="WH-like_DNA-bd_sf"/>
</dbReference>
<dbReference type="InterPro" id="IPR016032">
    <property type="entry name" value="Sig_transdc_resp-reg_C-effctor"/>
</dbReference>
<reference evidence="5 6" key="1">
    <citation type="submission" date="2023-08" db="EMBL/GenBank/DDBJ databases">
        <authorList>
            <person name="Sharma P."/>
            <person name="Verma V."/>
            <person name="Mohan M.K."/>
            <person name="Dubey A.K."/>
        </authorList>
    </citation>
    <scope>NUCLEOTIDE SEQUENCE [LARGE SCALE GENOMIC DNA]</scope>
    <source>
        <strain evidence="5 6">ADP4</strain>
    </source>
</reference>
<keyword evidence="1" id="KW-0805">Transcription regulation</keyword>
<evidence type="ECO:0000256" key="1">
    <source>
        <dbReference type="ARBA" id="ARBA00023015"/>
    </source>
</evidence>
<dbReference type="Proteomes" id="UP001348265">
    <property type="component" value="Unassembled WGS sequence"/>
</dbReference>
<keyword evidence="3" id="KW-0804">Transcription</keyword>
<dbReference type="EMBL" id="JAVFKM010000014">
    <property type="protein sequence ID" value="MEF3116796.1"/>
    <property type="molecule type" value="Genomic_DNA"/>
</dbReference>
<evidence type="ECO:0000256" key="2">
    <source>
        <dbReference type="ARBA" id="ARBA00023125"/>
    </source>
</evidence>
<evidence type="ECO:0000313" key="5">
    <source>
        <dbReference type="EMBL" id="MEF3116796.1"/>
    </source>
</evidence>
<gene>
    <name evidence="5" type="ORF">RB636_26840</name>
</gene>
<organism evidence="5 6">
    <name type="scientific">Streptomyces chrestomyceticus</name>
    <dbReference type="NCBI Taxonomy" id="68185"/>
    <lineage>
        <taxon>Bacteria</taxon>
        <taxon>Bacillati</taxon>
        <taxon>Actinomycetota</taxon>
        <taxon>Actinomycetes</taxon>
        <taxon>Kitasatosporales</taxon>
        <taxon>Streptomycetaceae</taxon>
        <taxon>Streptomyces</taxon>
    </lineage>
</organism>
<keyword evidence="6" id="KW-1185">Reference proteome</keyword>